<comment type="caution">
    <text evidence="2">The sequence shown here is derived from an EMBL/GenBank/DDBJ whole genome shotgun (WGS) entry which is preliminary data.</text>
</comment>
<gene>
    <name evidence="2" type="ORF">EYF80_040193</name>
</gene>
<organism evidence="2 3">
    <name type="scientific">Liparis tanakae</name>
    <name type="common">Tanaka's snailfish</name>
    <dbReference type="NCBI Taxonomy" id="230148"/>
    <lineage>
        <taxon>Eukaryota</taxon>
        <taxon>Metazoa</taxon>
        <taxon>Chordata</taxon>
        <taxon>Craniata</taxon>
        <taxon>Vertebrata</taxon>
        <taxon>Euteleostomi</taxon>
        <taxon>Actinopterygii</taxon>
        <taxon>Neopterygii</taxon>
        <taxon>Teleostei</taxon>
        <taxon>Neoteleostei</taxon>
        <taxon>Acanthomorphata</taxon>
        <taxon>Eupercaria</taxon>
        <taxon>Perciformes</taxon>
        <taxon>Cottioidei</taxon>
        <taxon>Cottales</taxon>
        <taxon>Liparidae</taxon>
        <taxon>Liparis</taxon>
    </lineage>
</organism>
<dbReference type="EMBL" id="SRLO01000649">
    <property type="protein sequence ID" value="TNN49575.1"/>
    <property type="molecule type" value="Genomic_DNA"/>
</dbReference>
<evidence type="ECO:0000313" key="2">
    <source>
        <dbReference type="EMBL" id="TNN49575.1"/>
    </source>
</evidence>
<feature type="compositionally biased region" description="Basic and acidic residues" evidence="1">
    <location>
        <begin position="104"/>
        <end position="119"/>
    </location>
</feature>
<evidence type="ECO:0000256" key="1">
    <source>
        <dbReference type="SAM" id="MobiDB-lite"/>
    </source>
</evidence>
<protein>
    <submittedName>
        <fullName evidence="2">Uncharacterized protein</fullName>
    </submittedName>
</protein>
<sequence>MAPAAPPQQQQRAGRAEELSIVVPGQEPDAALSRSRSMRCNDCLSPNISRWPPPFMSSRLPAALFALRTPLLSKLQPLESWQLAARALESNAEVSTRSKAASSRRSDTRDRIVNEITRQ</sequence>
<feature type="region of interest" description="Disordered" evidence="1">
    <location>
        <begin position="92"/>
        <end position="119"/>
    </location>
</feature>
<dbReference type="Proteomes" id="UP000314294">
    <property type="component" value="Unassembled WGS sequence"/>
</dbReference>
<name>A0A4Z2G963_9TELE</name>
<reference evidence="2 3" key="1">
    <citation type="submission" date="2019-03" db="EMBL/GenBank/DDBJ databases">
        <title>First draft genome of Liparis tanakae, snailfish: a comprehensive survey of snailfish specific genes.</title>
        <authorList>
            <person name="Kim W."/>
            <person name="Song I."/>
            <person name="Jeong J.-H."/>
            <person name="Kim D."/>
            <person name="Kim S."/>
            <person name="Ryu S."/>
            <person name="Song J.Y."/>
            <person name="Lee S.K."/>
        </authorList>
    </citation>
    <scope>NUCLEOTIDE SEQUENCE [LARGE SCALE GENOMIC DNA]</scope>
    <source>
        <tissue evidence="2">Muscle</tissue>
    </source>
</reference>
<accession>A0A4Z2G963</accession>
<proteinExistence type="predicted"/>
<evidence type="ECO:0000313" key="3">
    <source>
        <dbReference type="Proteomes" id="UP000314294"/>
    </source>
</evidence>
<feature type="region of interest" description="Disordered" evidence="1">
    <location>
        <begin position="1"/>
        <end position="22"/>
    </location>
</feature>
<keyword evidence="3" id="KW-1185">Reference proteome</keyword>
<dbReference type="AlphaFoldDB" id="A0A4Z2G963"/>